<dbReference type="RefSeq" id="WP_231916329.1">
    <property type="nucleotide sequence ID" value="NZ_LT607756.1"/>
</dbReference>
<proteinExistence type="predicted"/>
<keyword evidence="1" id="KW-0012">Acyltransferase</keyword>
<dbReference type="STRING" id="118062.MCBB_1455"/>
<dbReference type="PANTHER" id="PTHR43300:SF4">
    <property type="entry name" value="ACYL-[ACYL-CARRIER-PROTEIN]--UDP-N-ACETYLGLUCOSAMINE O-ACYLTRANSFERASE"/>
    <property type="match status" value="1"/>
</dbReference>
<dbReference type="CDD" id="cd03358">
    <property type="entry name" value="LbH_WxcM_N_like"/>
    <property type="match status" value="1"/>
</dbReference>
<dbReference type="InterPro" id="IPR001451">
    <property type="entry name" value="Hexapep"/>
</dbReference>
<dbReference type="GeneID" id="30412296"/>
<gene>
    <name evidence="1" type="primary">fdtC</name>
    <name evidence="1" type="ORF">MCBB_1455</name>
</gene>
<sequence>MPSINKRSRTWNMERFKNLFSGSETISSIDSSEVQENVQIGIKYKVISKNPVIGKKALIRSNSVIYNDVEIGDNFRTGHGVTIREKTEIGDNVLIGTNSVVEGHCTIGSNVSIQSNVYIPTNTSIEDYVFIGPCACFTNDKYPIRIDFELKGPKIRRGASIGANSTFLSDVEVGEGAMVAAGAIVTRDVPPHFLAIGAPAKIKPLPKHLKTLNKI</sequence>
<organism evidence="1 2">
    <name type="scientific">Methanobacterium congolense</name>
    <dbReference type="NCBI Taxonomy" id="118062"/>
    <lineage>
        <taxon>Archaea</taxon>
        <taxon>Methanobacteriati</taxon>
        <taxon>Methanobacteriota</taxon>
        <taxon>Methanomada group</taxon>
        <taxon>Methanobacteria</taxon>
        <taxon>Methanobacteriales</taxon>
        <taxon>Methanobacteriaceae</taxon>
        <taxon>Methanobacterium</taxon>
    </lineage>
</organism>
<dbReference type="Proteomes" id="UP000094707">
    <property type="component" value="Chromosome I"/>
</dbReference>
<evidence type="ECO:0000313" key="1">
    <source>
        <dbReference type="EMBL" id="SCG86011.1"/>
    </source>
</evidence>
<dbReference type="EMBL" id="LT607756">
    <property type="protein sequence ID" value="SCG86011.1"/>
    <property type="molecule type" value="Genomic_DNA"/>
</dbReference>
<dbReference type="PATRIC" id="fig|129848.4.peg.1482"/>
<keyword evidence="1" id="KW-0808">Transferase</keyword>
<keyword evidence="2" id="KW-1185">Reference proteome</keyword>
<dbReference type="Gene3D" id="2.160.10.10">
    <property type="entry name" value="Hexapeptide repeat proteins"/>
    <property type="match status" value="1"/>
</dbReference>
<dbReference type="SUPFAM" id="SSF51161">
    <property type="entry name" value="Trimeric LpxA-like enzymes"/>
    <property type="match status" value="1"/>
</dbReference>
<dbReference type="KEGG" id="mcub:MCBB_1455"/>
<evidence type="ECO:0000313" key="2">
    <source>
        <dbReference type="Proteomes" id="UP000094707"/>
    </source>
</evidence>
<dbReference type="AlphaFoldDB" id="A0A1D3L318"/>
<dbReference type="EC" id="2.3.1.197" evidence="1"/>
<dbReference type="InterPro" id="IPR050179">
    <property type="entry name" value="Trans_hexapeptide_repeat"/>
</dbReference>
<name>A0A1D3L318_9EURY</name>
<dbReference type="Pfam" id="PF00132">
    <property type="entry name" value="Hexapep"/>
    <property type="match status" value="3"/>
</dbReference>
<protein>
    <submittedName>
        <fullName evidence="1">dTDP-3-amino-3,6-dideoxy-alpha-D-galactopyranose3-N-acetyltransferase</fullName>
        <ecNumber evidence="1">2.3.1.197</ecNumber>
    </submittedName>
</protein>
<dbReference type="PANTHER" id="PTHR43300">
    <property type="entry name" value="ACETYLTRANSFERASE"/>
    <property type="match status" value="1"/>
</dbReference>
<dbReference type="CDD" id="cd00208">
    <property type="entry name" value="LbetaH"/>
    <property type="match status" value="1"/>
</dbReference>
<dbReference type="InterPro" id="IPR011004">
    <property type="entry name" value="Trimer_LpxA-like_sf"/>
</dbReference>
<accession>A0A1D3L318</accession>
<dbReference type="GO" id="GO:0016746">
    <property type="term" value="F:acyltransferase activity"/>
    <property type="evidence" value="ECO:0007669"/>
    <property type="project" value="UniProtKB-KW"/>
</dbReference>
<reference evidence="1 2" key="1">
    <citation type="submission" date="2016-08" db="EMBL/GenBank/DDBJ databases">
        <authorList>
            <person name="Seilhamer J.J."/>
        </authorList>
    </citation>
    <scope>NUCLEOTIDE SEQUENCE [LARGE SCALE GENOMIC DNA]</scope>
    <source>
        <strain evidence="1">Buetzberg</strain>
    </source>
</reference>